<feature type="domain" description="U-box" evidence="7">
    <location>
        <begin position="369"/>
        <end position="448"/>
    </location>
</feature>
<name>A0AAD3P2V4_NEPGR</name>
<comment type="caution">
    <text evidence="8">The sequence shown here is derived from an EMBL/GenBank/DDBJ whole genome shotgun (WGS) entry which is preliminary data.</text>
</comment>
<dbReference type="GO" id="GO:0016567">
    <property type="term" value="P:protein ubiquitination"/>
    <property type="evidence" value="ECO:0007669"/>
    <property type="project" value="InterPro"/>
</dbReference>
<dbReference type="AlphaFoldDB" id="A0AAD3P2V4"/>
<dbReference type="InterPro" id="IPR016024">
    <property type="entry name" value="ARM-type_fold"/>
</dbReference>
<dbReference type="CDD" id="cd16664">
    <property type="entry name" value="RING-Ubox_PUB"/>
    <property type="match status" value="1"/>
</dbReference>
<dbReference type="InterPro" id="IPR003613">
    <property type="entry name" value="Ubox_domain"/>
</dbReference>
<dbReference type="InterPro" id="IPR013083">
    <property type="entry name" value="Znf_RING/FYVE/PHD"/>
</dbReference>
<protein>
    <recommendedName>
        <fullName evidence="3">RING-type E3 ubiquitin transferase</fullName>
        <ecNumber evidence="3">2.3.2.27</ecNumber>
    </recommendedName>
</protein>
<proteinExistence type="predicted"/>
<dbReference type="InterPro" id="IPR011989">
    <property type="entry name" value="ARM-like"/>
</dbReference>
<dbReference type="InterPro" id="IPR045210">
    <property type="entry name" value="RING-Ubox_PUB"/>
</dbReference>
<dbReference type="PROSITE" id="PS51698">
    <property type="entry name" value="U_BOX"/>
    <property type="match status" value="1"/>
</dbReference>
<evidence type="ECO:0000256" key="2">
    <source>
        <dbReference type="ARBA" id="ARBA00004906"/>
    </source>
</evidence>
<dbReference type="EMBL" id="BSYO01000001">
    <property type="protein sequence ID" value="GMG98350.1"/>
    <property type="molecule type" value="Genomic_DNA"/>
</dbReference>
<evidence type="ECO:0000313" key="9">
    <source>
        <dbReference type="Proteomes" id="UP001279734"/>
    </source>
</evidence>
<organism evidence="8 9">
    <name type="scientific">Nepenthes gracilis</name>
    <name type="common">Slender pitcher plant</name>
    <dbReference type="NCBI Taxonomy" id="150966"/>
    <lineage>
        <taxon>Eukaryota</taxon>
        <taxon>Viridiplantae</taxon>
        <taxon>Streptophyta</taxon>
        <taxon>Embryophyta</taxon>
        <taxon>Tracheophyta</taxon>
        <taxon>Spermatophyta</taxon>
        <taxon>Magnoliopsida</taxon>
        <taxon>eudicotyledons</taxon>
        <taxon>Gunneridae</taxon>
        <taxon>Pentapetalae</taxon>
        <taxon>Caryophyllales</taxon>
        <taxon>Nepenthaceae</taxon>
        <taxon>Nepenthes</taxon>
    </lineage>
</organism>
<dbReference type="Gene3D" id="3.30.40.10">
    <property type="entry name" value="Zinc/RING finger domain, C3HC4 (zinc finger)"/>
    <property type="match status" value="1"/>
</dbReference>
<dbReference type="SUPFAM" id="SSF57850">
    <property type="entry name" value="RING/U-box"/>
    <property type="match status" value="1"/>
</dbReference>
<evidence type="ECO:0000256" key="1">
    <source>
        <dbReference type="ARBA" id="ARBA00000900"/>
    </source>
</evidence>
<feature type="region of interest" description="Disordered" evidence="5">
    <location>
        <begin position="52"/>
        <end position="83"/>
    </location>
</feature>
<feature type="chain" id="PRO_5042022531" description="RING-type E3 ubiquitin transferase" evidence="6">
    <location>
        <begin position="27"/>
        <end position="1061"/>
    </location>
</feature>
<dbReference type="PANTHER" id="PTHR45958">
    <property type="entry name" value="RING-TYPE E3 UBIQUITIN TRANSFERASE"/>
    <property type="match status" value="1"/>
</dbReference>
<evidence type="ECO:0000256" key="3">
    <source>
        <dbReference type="ARBA" id="ARBA00012483"/>
    </source>
</evidence>
<evidence type="ECO:0000313" key="8">
    <source>
        <dbReference type="EMBL" id="GMG98350.1"/>
    </source>
</evidence>
<gene>
    <name evidence="8" type="ORF">Nepgr_000190</name>
</gene>
<evidence type="ECO:0000259" key="7">
    <source>
        <dbReference type="PROSITE" id="PS51698"/>
    </source>
</evidence>
<comment type="pathway">
    <text evidence="2">Protein modification; protein ubiquitination.</text>
</comment>
<feature type="signal peptide" evidence="6">
    <location>
        <begin position="1"/>
        <end position="26"/>
    </location>
</feature>
<keyword evidence="4" id="KW-0808">Transferase</keyword>
<dbReference type="Proteomes" id="UP001279734">
    <property type="component" value="Unassembled WGS sequence"/>
</dbReference>
<dbReference type="SMART" id="SM00504">
    <property type="entry name" value="Ubox"/>
    <property type="match status" value="1"/>
</dbReference>
<dbReference type="Gene3D" id="1.25.10.10">
    <property type="entry name" value="Leucine-rich Repeat Variant"/>
    <property type="match status" value="1"/>
</dbReference>
<dbReference type="PANTHER" id="PTHR45958:SF14">
    <property type="entry name" value="RING-TYPE E3 UBIQUITIN TRANSFERASE"/>
    <property type="match status" value="1"/>
</dbReference>
<keyword evidence="6" id="KW-0732">Signal</keyword>
<dbReference type="EC" id="2.3.2.27" evidence="3"/>
<accession>A0AAD3P2V4</accession>
<evidence type="ECO:0000256" key="5">
    <source>
        <dbReference type="SAM" id="MobiDB-lite"/>
    </source>
</evidence>
<dbReference type="InterPro" id="IPR052608">
    <property type="entry name" value="U-box_domain_protein"/>
</dbReference>
<evidence type="ECO:0000256" key="6">
    <source>
        <dbReference type="SAM" id="SignalP"/>
    </source>
</evidence>
<reference evidence="8" key="1">
    <citation type="submission" date="2023-05" db="EMBL/GenBank/DDBJ databases">
        <title>Nepenthes gracilis genome sequencing.</title>
        <authorList>
            <person name="Fukushima K."/>
        </authorList>
    </citation>
    <scope>NUCLEOTIDE SEQUENCE</scope>
    <source>
        <strain evidence="8">SING2019-196</strain>
    </source>
</reference>
<keyword evidence="9" id="KW-1185">Reference proteome</keyword>
<sequence>MKRMAFRLRLCFCLWFLFGFAVLSSARGTRLPKGEEAVVTVAVRSLGPVKLNDYGDPSANPDHDPGNKNGGGRRASECQSSNVSTERSVVSLLRTSKGELNASLLREELPDSQVLREYSSNEMTSKPPTVPPAMESIHRCLTELCVPDETYHWENPRRFTGYARRLQLLLNQLFRSSPEIASSPSVQTALKGIAGDLATIGQMVSVYREKSKIYVLINCRSLCASLQERTFAVGGWLTLLETVINGYPDLCKKVSDLSRDMKQAQFRMTENEERVYCTLQREGQGRPTTKAVQSAIIMDLARALGLDPSNYVELLQQVKLLKNDLGRSNSVSERRILISLERIMNNWSAEPNIATLNLDFSNEDDSHILPFKNFLCPLTKEVMKDPVVLESSQTYERTAIEYWFQRCLEDGRDPTCPVTGQVLKSLEQMPNIGLAGAIEEWVNRNIEIQIKMAVRYLCEDPPSVDCIEGVLDSIYKISEEHSSCRYKVRNAGIVVLIVNVLKNCSTSIGSHLRGKALMALLSMAKDKESKTIMFGEGITRLAIRSLVGSTEKERECALKLLLEFSSDEAYCVKIASEKGALVLLSSMAGNMEHPALSNLAEELLKRLELVEENVQHLAAAGRYEPLIKRLCGGSDCVKIEMASLLGRMTLTNHSKEQIARQTAKVLVAMLSMPEGRTPSLQVLYNLSGLDDSAAILVDSSVLLALTDIVFGKQDANPEQQEVAAATMANIVSTPGHWELAVANKDGHLMHSTLIVSQLLQLLSFSTAQCQVSVLKILYGIASSPQATELVAAQIKSGDGIKTVIQYLECSGTEQKIFAFKLLRILSESSGEDLSSELKRLNKLHLLRDELHDSQSTCNERSDAACILANLPLSGEEVRTILGAGFLRWTVLTLKEQMIVPNGRTLRPVSSMVEGLLGLLLHFVRNRDSQILGLIRELRLMAIFREQLFSPQPRCKQLAALGLKFLSEFGRAVMADGECEPLPPQGFCSSMVFMCGRASPEAATCPIHISPCDEDSQLCLLKGDCIKPLLDLFIDRHTNVQIAAVEALYPCFRYSSCLQSCS</sequence>
<dbReference type="GO" id="GO:0061630">
    <property type="term" value="F:ubiquitin protein ligase activity"/>
    <property type="evidence" value="ECO:0007669"/>
    <property type="project" value="UniProtKB-EC"/>
</dbReference>
<evidence type="ECO:0000256" key="4">
    <source>
        <dbReference type="ARBA" id="ARBA00022679"/>
    </source>
</evidence>
<comment type="catalytic activity">
    <reaction evidence="1">
        <text>S-ubiquitinyl-[E2 ubiquitin-conjugating enzyme]-L-cysteine + [acceptor protein]-L-lysine = [E2 ubiquitin-conjugating enzyme]-L-cysteine + N(6)-ubiquitinyl-[acceptor protein]-L-lysine.</text>
        <dbReference type="EC" id="2.3.2.27"/>
    </reaction>
</comment>
<dbReference type="Pfam" id="PF04564">
    <property type="entry name" value="U-box"/>
    <property type="match status" value="1"/>
</dbReference>
<dbReference type="SUPFAM" id="SSF48371">
    <property type="entry name" value="ARM repeat"/>
    <property type="match status" value="2"/>
</dbReference>